<dbReference type="InterPro" id="IPR021796">
    <property type="entry name" value="Tll0287-like_dom"/>
</dbReference>
<name>A0A9X4RTZ4_9FLAO</name>
<evidence type="ECO:0000313" key="3">
    <source>
        <dbReference type="Proteomes" id="UP001152599"/>
    </source>
</evidence>
<accession>A0A9X4RTZ4</accession>
<keyword evidence="3" id="KW-1185">Reference proteome</keyword>
<protein>
    <submittedName>
        <fullName evidence="2">DUF3365 domain-containing protein</fullName>
    </submittedName>
</protein>
<dbReference type="Proteomes" id="UP001152599">
    <property type="component" value="Unassembled WGS sequence"/>
</dbReference>
<dbReference type="PROSITE" id="PS51257">
    <property type="entry name" value="PROKAR_LIPOPROTEIN"/>
    <property type="match status" value="1"/>
</dbReference>
<proteinExistence type="predicted"/>
<gene>
    <name evidence="2" type="ORF">NMK71_01890</name>
</gene>
<comment type="caution">
    <text evidence="2">The sequence shown here is derived from an EMBL/GenBank/DDBJ whole genome shotgun (WGS) entry which is preliminary data.</text>
</comment>
<evidence type="ECO:0000313" key="2">
    <source>
        <dbReference type="EMBL" id="MDG4945151.1"/>
    </source>
</evidence>
<dbReference type="Pfam" id="PF11845">
    <property type="entry name" value="Tll0287-like"/>
    <property type="match status" value="1"/>
</dbReference>
<evidence type="ECO:0000259" key="1">
    <source>
        <dbReference type="Pfam" id="PF11845"/>
    </source>
</evidence>
<dbReference type="RefSeq" id="WP_304419858.1">
    <property type="nucleotide sequence ID" value="NZ_JANCMU010000001.1"/>
</dbReference>
<dbReference type="EMBL" id="JANCMU010000001">
    <property type="protein sequence ID" value="MDG4945151.1"/>
    <property type="molecule type" value="Genomic_DNA"/>
</dbReference>
<feature type="domain" description="Tll0287-like" evidence="1">
    <location>
        <begin position="36"/>
        <end position="195"/>
    </location>
</feature>
<organism evidence="2 3">
    <name type="scientific">Profundicola chukchiensis</name>
    <dbReference type="NCBI Taxonomy" id="2961959"/>
    <lineage>
        <taxon>Bacteria</taxon>
        <taxon>Pseudomonadati</taxon>
        <taxon>Bacteroidota</taxon>
        <taxon>Flavobacteriia</taxon>
        <taxon>Flavobacteriales</taxon>
        <taxon>Weeksellaceae</taxon>
        <taxon>Profundicola</taxon>
    </lineage>
</organism>
<dbReference type="AlphaFoldDB" id="A0A9X4RTZ4"/>
<sequence>MKKLLIFSFLSFFILSCEKKDETSSTQEINTSAIDDTTDFLTKGQEIAMNSQKALGSQLMAKLQEGGPIHALEFCSVEAIPITDSLSKVHNVKISRVSDKNRNPNNEASHAQLDYMDLVKNQLKHGEKPMPLMEPTSKTPKAYYPIVTNAMCLQCHGTPGKEMSEETYAKIQELYPDDKAIGYKDNQLRGIWVIEMMNQ</sequence>
<reference evidence="2" key="1">
    <citation type="submission" date="2022-07" db="EMBL/GenBank/DDBJ databases">
        <title>Description and genome-wide analysis of Profundicola chukchiensis gen. nov., sp. nov., marine bacteria isolated from bottom sediments of the Chukchi Sea.</title>
        <authorList>
            <person name="Romanenko L."/>
            <person name="Otstavnykh N."/>
            <person name="Kurilenko V."/>
            <person name="Eremeev V."/>
            <person name="Velansky P."/>
            <person name="Mikhailov V."/>
            <person name="Isaeva M."/>
        </authorList>
    </citation>
    <scope>NUCLEOTIDE SEQUENCE</scope>
    <source>
        <strain evidence="2">KMM 9713</strain>
    </source>
</reference>